<dbReference type="GO" id="GO:0008270">
    <property type="term" value="F:zinc ion binding"/>
    <property type="evidence" value="ECO:0007669"/>
    <property type="project" value="UniProtKB-KW"/>
</dbReference>
<dbReference type="PROSITE" id="PS50896">
    <property type="entry name" value="LISH"/>
    <property type="match status" value="1"/>
</dbReference>
<feature type="domain" description="RING-Gid-type" evidence="8">
    <location>
        <begin position="291"/>
        <end position="339"/>
    </location>
</feature>
<dbReference type="WBParaSite" id="ACRNAN_Path_522.g1979.t2">
    <property type="protein sequence ID" value="ACRNAN_Path_522.g1979.t2"/>
    <property type="gene ID" value="ACRNAN_Path_522.g1979"/>
</dbReference>
<dbReference type="Pfam" id="PF10607">
    <property type="entry name" value="CTLH"/>
    <property type="match status" value="1"/>
</dbReference>
<evidence type="ECO:0000256" key="1">
    <source>
        <dbReference type="ARBA" id="ARBA00004496"/>
    </source>
</evidence>
<dbReference type="InterPro" id="IPR037683">
    <property type="entry name" value="Rmd5_dRing"/>
</dbReference>
<dbReference type="Proteomes" id="UP000887540">
    <property type="component" value="Unplaced"/>
</dbReference>
<dbReference type="FunFam" id="3.30.40.10:FF:000143">
    <property type="entry name" value="Regulator of gluconeogenesis Rmd5"/>
    <property type="match status" value="1"/>
</dbReference>
<accession>A0A914C9C0</accession>
<evidence type="ECO:0000256" key="2">
    <source>
        <dbReference type="ARBA" id="ARBA00022490"/>
    </source>
</evidence>
<dbReference type="PANTHER" id="PTHR12170:SF3">
    <property type="entry name" value="GH10162P"/>
    <property type="match status" value="1"/>
</dbReference>
<keyword evidence="3" id="KW-0479">Metal-binding</keyword>
<dbReference type="InterPro" id="IPR006595">
    <property type="entry name" value="CTLH_C"/>
</dbReference>
<evidence type="ECO:0000313" key="10">
    <source>
        <dbReference type="WBParaSite" id="ACRNAN_Path_522.g1979.t2"/>
    </source>
</evidence>
<comment type="subcellular location">
    <subcellularLocation>
        <location evidence="1">Cytoplasm</location>
    </subcellularLocation>
</comment>
<dbReference type="InterPro" id="IPR045098">
    <property type="entry name" value="Fyv10_fam"/>
</dbReference>
<dbReference type="GO" id="GO:0061630">
    <property type="term" value="F:ubiquitin protein ligase activity"/>
    <property type="evidence" value="ECO:0007669"/>
    <property type="project" value="InterPro"/>
</dbReference>
<evidence type="ECO:0000256" key="5">
    <source>
        <dbReference type="ARBA" id="ARBA00022833"/>
    </source>
</evidence>
<dbReference type="GO" id="GO:0005737">
    <property type="term" value="C:cytoplasm"/>
    <property type="evidence" value="ECO:0007669"/>
    <property type="project" value="UniProtKB-SubCell"/>
</dbReference>
<evidence type="ECO:0000259" key="8">
    <source>
        <dbReference type="PROSITE" id="PS51867"/>
    </source>
</evidence>
<dbReference type="SMART" id="SM00667">
    <property type="entry name" value="LisH"/>
    <property type="match status" value="1"/>
</dbReference>
<dbReference type="GO" id="GO:0005634">
    <property type="term" value="C:nucleus"/>
    <property type="evidence" value="ECO:0007669"/>
    <property type="project" value="TreeGrafter"/>
</dbReference>
<dbReference type="CDD" id="cd16652">
    <property type="entry name" value="dRING_Rmd5p-like"/>
    <property type="match status" value="1"/>
</dbReference>
<evidence type="ECO:0000256" key="4">
    <source>
        <dbReference type="ARBA" id="ARBA00022771"/>
    </source>
</evidence>
<feature type="zinc finger region" description="RING-Gid-type" evidence="6">
    <location>
        <begin position="291"/>
        <end position="339"/>
    </location>
</feature>
<keyword evidence="2" id="KW-0963">Cytoplasm</keyword>
<dbReference type="PROSITE" id="PS50897">
    <property type="entry name" value="CTLH"/>
    <property type="match status" value="1"/>
</dbReference>
<dbReference type="AlphaFoldDB" id="A0A914C9C0"/>
<dbReference type="InterPro" id="IPR044063">
    <property type="entry name" value="ZF_RING_GID"/>
</dbReference>
<keyword evidence="5" id="KW-0862">Zinc</keyword>
<evidence type="ECO:0000313" key="9">
    <source>
        <dbReference type="Proteomes" id="UP000887540"/>
    </source>
</evidence>
<keyword evidence="9" id="KW-1185">Reference proteome</keyword>
<dbReference type="PANTHER" id="PTHR12170">
    <property type="entry name" value="MACROPHAGE ERYTHROBLAST ATTACHER-RELATED"/>
    <property type="match status" value="1"/>
</dbReference>
<dbReference type="GO" id="GO:0043161">
    <property type="term" value="P:proteasome-mediated ubiquitin-dependent protein catabolic process"/>
    <property type="evidence" value="ECO:0007669"/>
    <property type="project" value="InterPro"/>
</dbReference>
<protein>
    <submittedName>
        <fullName evidence="10">Uncharacterized protein</fullName>
    </submittedName>
</protein>
<dbReference type="InterPro" id="IPR024964">
    <property type="entry name" value="CTLH/CRA"/>
</dbReference>
<dbReference type="SUPFAM" id="SSF57850">
    <property type="entry name" value="RING/U-box"/>
    <property type="match status" value="1"/>
</dbReference>
<dbReference type="InterPro" id="IPR006594">
    <property type="entry name" value="LisH"/>
</dbReference>
<dbReference type="GO" id="GO:0034657">
    <property type="term" value="C:GID complex"/>
    <property type="evidence" value="ECO:0007669"/>
    <property type="project" value="TreeGrafter"/>
</dbReference>
<feature type="domain" description="CTLH" evidence="7">
    <location>
        <begin position="126"/>
        <end position="179"/>
    </location>
</feature>
<proteinExistence type="predicted"/>
<organism evidence="9 10">
    <name type="scientific">Acrobeloides nanus</name>
    <dbReference type="NCBI Taxonomy" id="290746"/>
    <lineage>
        <taxon>Eukaryota</taxon>
        <taxon>Metazoa</taxon>
        <taxon>Ecdysozoa</taxon>
        <taxon>Nematoda</taxon>
        <taxon>Chromadorea</taxon>
        <taxon>Rhabditida</taxon>
        <taxon>Tylenchina</taxon>
        <taxon>Cephalobomorpha</taxon>
        <taxon>Cephaloboidea</taxon>
        <taxon>Cephalobidae</taxon>
        <taxon>Acrobeloides</taxon>
    </lineage>
</organism>
<evidence type="ECO:0000259" key="7">
    <source>
        <dbReference type="PROSITE" id="PS50897"/>
    </source>
</evidence>
<name>A0A914C9C0_9BILA</name>
<dbReference type="PROSITE" id="PS51867">
    <property type="entry name" value="ZF_RING_GID"/>
    <property type="match status" value="1"/>
</dbReference>
<evidence type="ECO:0000256" key="6">
    <source>
        <dbReference type="PROSITE-ProRule" id="PRU01215"/>
    </source>
</evidence>
<evidence type="ECO:0000256" key="3">
    <source>
        <dbReference type="ARBA" id="ARBA00022723"/>
    </source>
</evidence>
<reference evidence="10" key="1">
    <citation type="submission" date="2022-11" db="UniProtKB">
        <authorList>
            <consortium name="WormBaseParasite"/>
        </authorList>
    </citation>
    <scope>IDENTIFICATION</scope>
</reference>
<sequence>MQKELVLDATANQMEVDDLSPPELSVTAQVLFDQAIQKLKQMLYEMTMEHRQIHSAISKCGKDMDRNFQADLNGLIKNEKNLEQNPENLMKANSLIFDHLVSSGMCEVAESFIKECELPFNSPKYDMELMKKIMEPLRQRDVRPAIDWVKLNAPNQFPLLFKLHRQYIIQLLYEGKRLEALHYSRELQSYGEMYANEISTLMAAVVLWPNTDRYQELFHPNVWQHLEEDLANFISKVASPLPNLINTGARAIPSLLTLKNIMVKRQDHLFNSDELPIEVPIINHVHSAFTCPILKIQSTDNNPPMRLNCGHCISKEALQKLIFNTREYFRHHRLKCPYCPEESSAQDAKRVHF</sequence>
<keyword evidence="4 6" id="KW-0863">Zinc-finger</keyword>